<protein>
    <submittedName>
        <fullName evidence="3">Sulfatase</fullName>
    </submittedName>
</protein>
<reference evidence="3 4" key="1">
    <citation type="submission" date="2024-09" db="EMBL/GenBank/DDBJ databases">
        <authorList>
            <person name="Sun Q."/>
            <person name="Mori K."/>
        </authorList>
    </citation>
    <scope>NUCLEOTIDE SEQUENCE [LARGE SCALE GENOMIC DNA]</scope>
    <source>
        <strain evidence="3 4">CCM 7765</strain>
    </source>
</reference>
<organism evidence="3 4">
    <name type="scientific">Olivibacter oleidegradans</name>
    <dbReference type="NCBI Taxonomy" id="760123"/>
    <lineage>
        <taxon>Bacteria</taxon>
        <taxon>Pseudomonadati</taxon>
        <taxon>Bacteroidota</taxon>
        <taxon>Sphingobacteriia</taxon>
        <taxon>Sphingobacteriales</taxon>
        <taxon>Sphingobacteriaceae</taxon>
        <taxon>Olivibacter</taxon>
    </lineage>
</organism>
<evidence type="ECO:0000256" key="1">
    <source>
        <dbReference type="SAM" id="SignalP"/>
    </source>
</evidence>
<dbReference type="Gene3D" id="3.40.720.10">
    <property type="entry name" value="Alkaline Phosphatase, subunit A"/>
    <property type="match status" value="1"/>
</dbReference>
<feature type="domain" description="Sulfatase N-terminal" evidence="2">
    <location>
        <begin position="43"/>
        <end position="315"/>
    </location>
</feature>
<comment type="caution">
    <text evidence="3">The sequence shown here is derived from an EMBL/GenBank/DDBJ whole genome shotgun (WGS) entry which is preliminary data.</text>
</comment>
<name>A0ABV6HMH3_9SPHI</name>
<evidence type="ECO:0000313" key="4">
    <source>
        <dbReference type="Proteomes" id="UP001589774"/>
    </source>
</evidence>
<feature type="signal peptide" evidence="1">
    <location>
        <begin position="1"/>
        <end position="34"/>
    </location>
</feature>
<dbReference type="InterPro" id="IPR052701">
    <property type="entry name" value="GAG_Ulvan_Degrading_Sulfatases"/>
</dbReference>
<dbReference type="CDD" id="cd16027">
    <property type="entry name" value="SGSH"/>
    <property type="match status" value="1"/>
</dbReference>
<evidence type="ECO:0000259" key="2">
    <source>
        <dbReference type="Pfam" id="PF00884"/>
    </source>
</evidence>
<keyword evidence="1" id="KW-0732">Signal</keyword>
<dbReference type="SUPFAM" id="SSF53649">
    <property type="entry name" value="Alkaline phosphatase-like"/>
    <property type="match status" value="1"/>
</dbReference>
<sequence length="473" mass="53660">MMIILLRTNFISVRILNALLLLALLVACLQRAQAALPNKDEKPNIIIIMADDLDSKQLSCYGGVNIKTKYIDQLASEGMKFNTLVASEAMCVPTRASLFTGLYPARHGAYQNHKQVYPELKSIIHYLNAVGYRVGLAGKDHVTKPVSIFPFDRVGGFEPNCVSQTDNYTLDSVRSYIKQEDPFCLFVMSINPHAPWTVGDPTEFDPSKLKLPPHWVDTDLTRRQFCNYLAEIRRLDNQVGDIINVLKETGKEDNTMVIFLGEQGPQFPGGKWTLYDNGQKSSMIVKWPGEVDAGTKTDAIVQYEDIMPTLLDIAGGKSIKALDGFSFKQVLLNKASTHRDFAYGIHNNIPEGPAYPIRSIRDLHYKYIRNLLPDSTYYIKYMMNTDKDNLAWTSWVRKAENDKSAVPLIERIAHRPAVELYDLKRDPYELNNLAENPEYRSLLEKYARQLDNWLASQGDHGIAMDVPLNKHKQ</sequence>
<dbReference type="InterPro" id="IPR000917">
    <property type="entry name" value="Sulfatase_N"/>
</dbReference>
<evidence type="ECO:0000313" key="3">
    <source>
        <dbReference type="EMBL" id="MFC0320082.1"/>
    </source>
</evidence>
<proteinExistence type="predicted"/>
<dbReference type="Pfam" id="PF00884">
    <property type="entry name" value="Sulfatase"/>
    <property type="match status" value="1"/>
</dbReference>
<dbReference type="RefSeq" id="WP_130855329.1">
    <property type="nucleotide sequence ID" value="NZ_JBHLWO010000002.1"/>
</dbReference>
<dbReference type="EMBL" id="JBHLWO010000002">
    <property type="protein sequence ID" value="MFC0320082.1"/>
    <property type="molecule type" value="Genomic_DNA"/>
</dbReference>
<accession>A0ABV6HMH3</accession>
<dbReference type="PANTHER" id="PTHR43751">
    <property type="entry name" value="SULFATASE"/>
    <property type="match status" value="1"/>
</dbReference>
<dbReference type="PANTHER" id="PTHR43751:SF1">
    <property type="entry name" value="SULFATASE ATSG-RELATED"/>
    <property type="match status" value="1"/>
</dbReference>
<dbReference type="PROSITE" id="PS51257">
    <property type="entry name" value="PROKAR_LIPOPROTEIN"/>
    <property type="match status" value="1"/>
</dbReference>
<keyword evidence="4" id="KW-1185">Reference proteome</keyword>
<gene>
    <name evidence="3" type="ORF">ACFFI0_17290</name>
</gene>
<feature type="chain" id="PRO_5046476601" evidence="1">
    <location>
        <begin position="35"/>
        <end position="473"/>
    </location>
</feature>
<dbReference type="InterPro" id="IPR017850">
    <property type="entry name" value="Alkaline_phosphatase_core_sf"/>
</dbReference>
<dbReference type="Proteomes" id="UP001589774">
    <property type="component" value="Unassembled WGS sequence"/>
</dbReference>